<dbReference type="InterPro" id="IPR050482">
    <property type="entry name" value="Sensor_HK_TwoCompSys"/>
</dbReference>
<evidence type="ECO:0000256" key="5">
    <source>
        <dbReference type="ARBA" id="ARBA00022741"/>
    </source>
</evidence>
<evidence type="ECO:0000256" key="6">
    <source>
        <dbReference type="ARBA" id="ARBA00022777"/>
    </source>
</evidence>
<keyword evidence="10" id="KW-0472">Membrane</keyword>
<dbReference type="Pfam" id="PF07730">
    <property type="entry name" value="HisKA_3"/>
    <property type="match status" value="1"/>
</dbReference>
<dbReference type="EC" id="2.7.13.3" evidence="2"/>
<evidence type="ECO:0000256" key="2">
    <source>
        <dbReference type="ARBA" id="ARBA00012438"/>
    </source>
</evidence>
<feature type="transmembrane region" description="Helical" evidence="10">
    <location>
        <begin position="51"/>
        <end position="70"/>
    </location>
</feature>
<dbReference type="InterPro" id="IPR036890">
    <property type="entry name" value="HATPase_C_sf"/>
</dbReference>
<dbReference type="PANTHER" id="PTHR24421:SF10">
    <property type="entry name" value="NITRATE_NITRITE SENSOR PROTEIN NARQ"/>
    <property type="match status" value="1"/>
</dbReference>
<gene>
    <name evidence="12" type="ORF">Plo01_12790</name>
</gene>
<feature type="region of interest" description="Disordered" evidence="9">
    <location>
        <begin position="411"/>
        <end position="435"/>
    </location>
</feature>
<evidence type="ECO:0000256" key="9">
    <source>
        <dbReference type="SAM" id="MobiDB-lite"/>
    </source>
</evidence>
<evidence type="ECO:0000256" key="3">
    <source>
        <dbReference type="ARBA" id="ARBA00022553"/>
    </source>
</evidence>
<comment type="caution">
    <text evidence="12">The sequence shown here is derived from an EMBL/GenBank/DDBJ whole genome shotgun (WGS) entry which is preliminary data.</text>
</comment>
<dbReference type="PANTHER" id="PTHR24421">
    <property type="entry name" value="NITRATE/NITRITE SENSOR PROTEIN NARX-RELATED"/>
    <property type="match status" value="1"/>
</dbReference>
<feature type="compositionally biased region" description="Gly residues" evidence="9">
    <location>
        <begin position="309"/>
        <end position="356"/>
    </location>
</feature>
<evidence type="ECO:0000313" key="12">
    <source>
        <dbReference type="EMBL" id="GIH74850.1"/>
    </source>
</evidence>
<keyword evidence="4" id="KW-0808">Transferase</keyword>
<evidence type="ECO:0000256" key="10">
    <source>
        <dbReference type="SAM" id="Phobius"/>
    </source>
</evidence>
<keyword evidence="6" id="KW-0418">Kinase</keyword>
<dbReference type="InterPro" id="IPR011712">
    <property type="entry name" value="Sig_transdc_His_kin_sub3_dim/P"/>
</dbReference>
<dbReference type="GO" id="GO:0046983">
    <property type="term" value="F:protein dimerization activity"/>
    <property type="evidence" value="ECO:0007669"/>
    <property type="project" value="InterPro"/>
</dbReference>
<dbReference type="GO" id="GO:0000155">
    <property type="term" value="F:phosphorelay sensor kinase activity"/>
    <property type="evidence" value="ECO:0007669"/>
    <property type="project" value="InterPro"/>
</dbReference>
<comment type="catalytic activity">
    <reaction evidence="1">
        <text>ATP + protein L-histidine = ADP + protein N-phospho-L-histidine.</text>
        <dbReference type="EC" id="2.7.13.3"/>
    </reaction>
</comment>
<evidence type="ECO:0000256" key="1">
    <source>
        <dbReference type="ARBA" id="ARBA00000085"/>
    </source>
</evidence>
<evidence type="ECO:0000256" key="7">
    <source>
        <dbReference type="ARBA" id="ARBA00022840"/>
    </source>
</evidence>
<proteinExistence type="predicted"/>
<accession>A0A8J3RHE3</accession>
<keyword evidence="10" id="KW-1133">Transmembrane helix</keyword>
<dbReference type="Gene3D" id="1.20.5.1930">
    <property type="match status" value="1"/>
</dbReference>
<protein>
    <recommendedName>
        <fullName evidence="2">histidine kinase</fullName>
        <ecNumber evidence="2">2.7.13.3</ecNumber>
    </recommendedName>
</protein>
<feature type="domain" description="Signal transduction histidine kinase subgroup 3 dimerisation and phosphoacceptor" evidence="11">
    <location>
        <begin position="145"/>
        <end position="208"/>
    </location>
</feature>
<dbReference type="AlphaFoldDB" id="A0A8J3RHE3"/>
<feature type="transmembrane region" description="Helical" evidence="10">
    <location>
        <begin position="104"/>
        <end position="126"/>
    </location>
</feature>
<keyword evidence="10" id="KW-0812">Transmembrane</keyword>
<sequence>MIEALPALAALAALAAAFAPRVPVTRAAEAAGTASIAVTASYPLLGRQADAGLWMMAETPPLLVLVMLAARRAPARRAVVSAGLPGAAVPLMLVRAMWPGEPSLMIGGCAGWSLLSIAAAGTGLYLRSLDGVRRRAVAEARRAQRLAVARDLHDYVAHDISGILVQAQAARMVSGPLPPPVADALRRIEEAGQRAMASMDRTVEMLHDRPGRHDDDRDDHRLPGVESLENLVGEFSPPADLTMVPGLDLPREASATVYRVVTEALTNVRRHARAATRVAVAVTAEDGAVRVRIADDGGGQYGSADKDGSGGGGPDDGASLSGGSGRGGSPSGGSLAGGSGRGGAVGDRSLGGGGGGGSGRGGFGLVGLAERVEVLGGSLTAGPTRDGWHVTAVLPGETAATATTAAPRAGTVPAATTAAPPAVTVPDALPVETTP</sequence>
<dbReference type="Gene3D" id="3.30.565.10">
    <property type="entry name" value="Histidine kinase-like ATPase, C-terminal domain"/>
    <property type="match status" value="1"/>
</dbReference>
<keyword evidence="13" id="KW-1185">Reference proteome</keyword>
<name>A0A8J3RHE3_9ACTN</name>
<feature type="region of interest" description="Disordered" evidence="9">
    <location>
        <begin position="294"/>
        <end position="356"/>
    </location>
</feature>
<dbReference type="EMBL" id="BOOH01000012">
    <property type="protein sequence ID" value="GIH74850.1"/>
    <property type="molecule type" value="Genomic_DNA"/>
</dbReference>
<keyword evidence="8" id="KW-0902">Two-component regulatory system</keyword>
<organism evidence="12 13">
    <name type="scientific">Planobispora longispora</name>
    <dbReference type="NCBI Taxonomy" id="28887"/>
    <lineage>
        <taxon>Bacteria</taxon>
        <taxon>Bacillati</taxon>
        <taxon>Actinomycetota</taxon>
        <taxon>Actinomycetes</taxon>
        <taxon>Streptosporangiales</taxon>
        <taxon>Streptosporangiaceae</taxon>
        <taxon>Planobispora</taxon>
    </lineage>
</organism>
<evidence type="ECO:0000313" key="13">
    <source>
        <dbReference type="Proteomes" id="UP000616724"/>
    </source>
</evidence>
<keyword evidence="7" id="KW-0067">ATP-binding</keyword>
<keyword evidence="3" id="KW-0597">Phosphoprotein</keyword>
<dbReference type="SUPFAM" id="SSF55874">
    <property type="entry name" value="ATPase domain of HSP90 chaperone/DNA topoisomerase II/histidine kinase"/>
    <property type="match status" value="1"/>
</dbReference>
<dbReference type="Proteomes" id="UP000616724">
    <property type="component" value="Unassembled WGS sequence"/>
</dbReference>
<reference evidence="12 13" key="1">
    <citation type="submission" date="2021-01" db="EMBL/GenBank/DDBJ databases">
        <title>Whole genome shotgun sequence of Planobispora longispora NBRC 13918.</title>
        <authorList>
            <person name="Komaki H."/>
            <person name="Tamura T."/>
        </authorList>
    </citation>
    <scope>NUCLEOTIDE SEQUENCE [LARGE SCALE GENOMIC DNA]</scope>
    <source>
        <strain evidence="12 13">NBRC 13918</strain>
    </source>
</reference>
<dbReference type="GO" id="GO:0016020">
    <property type="term" value="C:membrane"/>
    <property type="evidence" value="ECO:0007669"/>
    <property type="project" value="InterPro"/>
</dbReference>
<evidence type="ECO:0000256" key="4">
    <source>
        <dbReference type="ARBA" id="ARBA00022679"/>
    </source>
</evidence>
<keyword evidence="5" id="KW-0547">Nucleotide-binding</keyword>
<evidence type="ECO:0000256" key="8">
    <source>
        <dbReference type="ARBA" id="ARBA00023012"/>
    </source>
</evidence>
<dbReference type="GO" id="GO:0005524">
    <property type="term" value="F:ATP binding"/>
    <property type="evidence" value="ECO:0007669"/>
    <property type="project" value="UniProtKB-KW"/>
</dbReference>
<evidence type="ECO:0000259" key="11">
    <source>
        <dbReference type="Pfam" id="PF07730"/>
    </source>
</evidence>
<feature type="transmembrane region" description="Helical" evidence="10">
    <location>
        <begin position="77"/>
        <end position="98"/>
    </location>
</feature>